<gene>
    <name evidence="3" type="ORF">J5N97_025245</name>
</gene>
<feature type="signal peptide" evidence="2">
    <location>
        <begin position="1"/>
        <end position="22"/>
    </location>
</feature>
<reference evidence="3" key="2">
    <citation type="journal article" date="2022" name="Hortic Res">
        <title>The genome of Dioscorea zingiberensis sheds light on the biosynthesis, origin and evolution of the medicinally important diosgenin saponins.</title>
        <authorList>
            <person name="Li Y."/>
            <person name="Tan C."/>
            <person name="Li Z."/>
            <person name="Guo J."/>
            <person name="Li S."/>
            <person name="Chen X."/>
            <person name="Wang C."/>
            <person name="Dai X."/>
            <person name="Yang H."/>
            <person name="Song W."/>
            <person name="Hou L."/>
            <person name="Xu J."/>
            <person name="Tong Z."/>
            <person name="Xu A."/>
            <person name="Yuan X."/>
            <person name="Wang W."/>
            <person name="Yang Q."/>
            <person name="Chen L."/>
            <person name="Sun Z."/>
            <person name="Wang K."/>
            <person name="Pan B."/>
            <person name="Chen J."/>
            <person name="Bao Y."/>
            <person name="Liu F."/>
            <person name="Qi X."/>
            <person name="Gang D.R."/>
            <person name="Wen J."/>
            <person name="Li J."/>
        </authorList>
    </citation>
    <scope>NUCLEOTIDE SEQUENCE</scope>
    <source>
        <strain evidence="3">Dzin_1.0</strain>
    </source>
</reference>
<proteinExistence type="predicted"/>
<dbReference type="OrthoDB" id="1740422at2759"/>
<feature type="compositionally biased region" description="Polar residues" evidence="1">
    <location>
        <begin position="153"/>
        <end position="176"/>
    </location>
</feature>
<dbReference type="EMBL" id="JAGGNH010000007">
    <property type="protein sequence ID" value="KAJ0968328.1"/>
    <property type="molecule type" value="Genomic_DNA"/>
</dbReference>
<feature type="chain" id="PRO_5038516089" evidence="2">
    <location>
        <begin position="23"/>
        <end position="276"/>
    </location>
</feature>
<feature type="region of interest" description="Disordered" evidence="1">
    <location>
        <begin position="63"/>
        <end position="101"/>
    </location>
</feature>
<dbReference type="InterPro" id="IPR029005">
    <property type="entry name" value="LIM-bd/SEUSS"/>
</dbReference>
<reference evidence="3" key="1">
    <citation type="submission" date="2021-03" db="EMBL/GenBank/DDBJ databases">
        <authorList>
            <person name="Li Z."/>
            <person name="Yang C."/>
        </authorList>
    </citation>
    <scope>NUCLEOTIDE SEQUENCE</scope>
    <source>
        <strain evidence="3">Dzin_1.0</strain>
        <tissue evidence="3">Leaf</tissue>
    </source>
</reference>
<sequence>MISKGCLEILLVALALESYLDSSCQLGPTSSVAPSRVVVGGGPTLSSSASGIFFRGDDQSPAPVSSLSGTVRSGPVPASCDMNRMVPNSAANSSGPSVGASSLVTDANSALSGGPQLQRSASINTESYTRLPASPMSFSSNNISGSSPMDGSSIVQQSSHQEPMQKQGASSVTSQSTLQDHLGNLLHVHKKPRVDMRQEDVHQHAIQQFLHRQDSMQLQGHPNPQLQAMIQQQQRYARKAAAAVATDVAVLAADAACSVLSAPTADEEQLSAAGIP</sequence>
<feature type="compositionally biased region" description="Polar residues" evidence="1">
    <location>
        <begin position="89"/>
        <end position="101"/>
    </location>
</feature>
<accession>A0A9D5H9U2</accession>
<protein>
    <submittedName>
        <fullName evidence="3">Uncharacterized protein</fullName>
    </submittedName>
</protein>
<dbReference type="AlphaFoldDB" id="A0A9D5H9U2"/>
<evidence type="ECO:0000313" key="3">
    <source>
        <dbReference type="EMBL" id="KAJ0968328.1"/>
    </source>
</evidence>
<evidence type="ECO:0000313" key="4">
    <source>
        <dbReference type="Proteomes" id="UP001085076"/>
    </source>
</evidence>
<keyword evidence="2" id="KW-0732">Signal</keyword>
<organism evidence="3 4">
    <name type="scientific">Dioscorea zingiberensis</name>
    <dbReference type="NCBI Taxonomy" id="325984"/>
    <lineage>
        <taxon>Eukaryota</taxon>
        <taxon>Viridiplantae</taxon>
        <taxon>Streptophyta</taxon>
        <taxon>Embryophyta</taxon>
        <taxon>Tracheophyta</taxon>
        <taxon>Spermatophyta</taxon>
        <taxon>Magnoliopsida</taxon>
        <taxon>Liliopsida</taxon>
        <taxon>Dioscoreales</taxon>
        <taxon>Dioscoreaceae</taxon>
        <taxon>Dioscorea</taxon>
    </lineage>
</organism>
<comment type="caution">
    <text evidence="3">The sequence shown here is derived from an EMBL/GenBank/DDBJ whole genome shotgun (WGS) entry which is preliminary data.</text>
</comment>
<feature type="region of interest" description="Disordered" evidence="1">
    <location>
        <begin position="131"/>
        <end position="176"/>
    </location>
</feature>
<name>A0A9D5H9U2_9LILI</name>
<evidence type="ECO:0000256" key="2">
    <source>
        <dbReference type="SAM" id="SignalP"/>
    </source>
</evidence>
<dbReference type="Proteomes" id="UP001085076">
    <property type="component" value="Miscellaneous, Linkage group lg07"/>
</dbReference>
<keyword evidence="4" id="KW-1185">Reference proteome</keyword>
<evidence type="ECO:0000256" key="1">
    <source>
        <dbReference type="SAM" id="MobiDB-lite"/>
    </source>
</evidence>
<feature type="compositionally biased region" description="Low complexity" evidence="1">
    <location>
        <begin position="134"/>
        <end position="149"/>
    </location>
</feature>
<dbReference type="PANTHER" id="PTHR10378">
    <property type="entry name" value="LIM DOMAIN-BINDING PROTEIN"/>
    <property type="match status" value="1"/>
</dbReference>